<sequence length="100" mass="10602">MQEDESEVQEAVEVVTTAKLITKVVVVVSETVSAATVIPFAVPETISVAAIPTVTAPSIKVATLVKAVVPFTRPKRGVVIRDPKEESSVKTPTETTSKDK</sequence>
<reference evidence="2" key="1">
    <citation type="journal article" date="2019" name="Sci. Rep.">
        <title>Draft genome of Tanacetum cinerariifolium, the natural source of mosquito coil.</title>
        <authorList>
            <person name="Yamashiro T."/>
            <person name="Shiraishi A."/>
            <person name="Satake H."/>
            <person name="Nakayama K."/>
        </authorList>
    </citation>
    <scope>NUCLEOTIDE SEQUENCE</scope>
</reference>
<dbReference type="EMBL" id="BKCJ011241477">
    <property type="protein sequence ID" value="GFD08873.1"/>
    <property type="molecule type" value="Genomic_DNA"/>
</dbReference>
<name>A0A699TGR4_TANCI</name>
<feature type="region of interest" description="Disordered" evidence="1">
    <location>
        <begin position="80"/>
        <end position="100"/>
    </location>
</feature>
<proteinExistence type="predicted"/>
<comment type="caution">
    <text evidence="2">The sequence shown here is derived from an EMBL/GenBank/DDBJ whole genome shotgun (WGS) entry which is preliminary data.</text>
</comment>
<evidence type="ECO:0000313" key="2">
    <source>
        <dbReference type="EMBL" id="GFD08873.1"/>
    </source>
</evidence>
<accession>A0A699TGR4</accession>
<gene>
    <name evidence="2" type="ORF">Tci_880842</name>
</gene>
<protein>
    <submittedName>
        <fullName evidence="2">Uncharacterized protein</fullName>
    </submittedName>
</protein>
<evidence type="ECO:0000256" key="1">
    <source>
        <dbReference type="SAM" id="MobiDB-lite"/>
    </source>
</evidence>
<feature type="compositionally biased region" description="Polar residues" evidence="1">
    <location>
        <begin position="89"/>
        <end position="100"/>
    </location>
</feature>
<organism evidence="2">
    <name type="scientific">Tanacetum cinerariifolium</name>
    <name type="common">Dalmatian daisy</name>
    <name type="synonym">Chrysanthemum cinerariifolium</name>
    <dbReference type="NCBI Taxonomy" id="118510"/>
    <lineage>
        <taxon>Eukaryota</taxon>
        <taxon>Viridiplantae</taxon>
        <taxon>Streptophyta</taxon>
        <taxon>Embryophyta</taxon>
        <taxon>Tracheophyta</taxon>
        <taxon>Spermatophyta</taxon>
        <taxon>Magnoliopsida</taxon>
        <taxon>eudicotyledons</taxon>
        <taxon>Gunneridae</taxon>
        <taxon>Pentapetalae</taxon>
        <taxon>asterids</taxon>
        <taxon>campanulids</taxon>
        <taxon>Asterales</taxon>
        <taxon>Asteraceae</taxon>
        <taxon>Asteroideae</taxon>
        <taxon>Anthemideae</taxon>
        <taxon>Anthemidinae</taxon>
        <taxon>Tanacetum</taxon>
    </lineage>
</organism>
<feature type="non-terminal residue" evidence="2">
    <location>
        <position position="100"/>
    </location>
</feature>
<dbReference type="AlphaFoldDB" id="A0A699TGR4"/>